<accession>A0A512CIN2</accession>
<evidence type="ECO:0008006" key="3">
    <source>
        <dbReference type="Google" id="ProtNLM"/>
    </source>
</evidence>
<evidence type="ECO:0000313" key="1">
    <source>
        <dbReference type="EMBL" id="GEO24084.1"/>
    </source>
</evidence>
<dbReference type="EMBL" id="BJYV01000036">
    <property type="protein sequence ID" value="GEO24084.1"/>
    <property type="molecule type" value="Genomic_DNA"/>
</dbReference>
<gene>
    <name evidence="1" type="ORF">CQA01_46180</name>
</gene>
<sequence length="308" mass="35130">MKMNTLLSFRRYFLLIPIVGGMFMSSCENTVDIDIPFVKPQVTLNATLIHNTFPKVRLTYSRHILDNNWEFEPITTAEVKLTADGQSFYLDYNEESEEYISLDYMVMEGKEYTVEANVEGYDIISATEIVPNQVPIKGLVYNGKAQVDAYSTSDDITLIFDDPIGENHYEISAYYYRLNSYTDQYGNEFYYSDNQPIYLEPKNPTYESDFFSNGAVSVDDKLFEGKEARIDFFTGGNYMELDNGGEVHFVLKAVSPSYYYYRSTSGLQDWNEGDPFAQPVQVFSNIENGIGVLMTGNISSEKMETGSN</sequence>
<dbReference type="AlphaFoldDB" id="A0A512CIN2"/>
<protein>
    <recommendedName>
        <fullName evidence="3">DUF4249 domain-containing protein</fullName>
    </recommendedName>
</protein>
<proteinExistence type="predicted"/>
<name>A0A512CIN2_9BACT</name>
<reference evidence="1 2" key="1">
    <citation type="submission" date="2019-07" db="EMBL/GenBank/DDBJ databases">
        <title>Whole genome shotgun sequence of Cyclobacterium qasimii NBRC 106168.</title>
        <authorList>
            <person name="Hosoyama A."/>
            <person name="Uohara A."/>
            <person name="Ohji S."/>
            <person name="Ichikawa N."/>
        </authorList>
    </citation>
    <scope>NUCLEOTIDE SEQUENCE [LARGE SCALE GENOMIC DNA]</scope>
    <source>
        <strain evidence="1 2">NBRC 106168</strain>
    </source>
</reference>
<dbReference type="PROSITE" id="PS51257">
    <property type="entry name" value="PROKAR_LIPOPROTEIN"/>
    <property type="match status" value="1"/>
</dbReference>
<comment type="caution">
    <text evidence="1">The sequence shown here is derived from an EMBL/GenBank/DDBJ whole genome shotgun (WGS) entry which is preliminary data.</text>
</comment>
<organism evidence="1 2">
    <name type="scientific">Cyclobacterium qasimii</name>
    <dbReference type="NCBI Taxonomy" id="1350429"/>
    <lineage>
        <taxon>Bacteria</taxon>
        <taxon>Pseudomonadati</taxon>
        <taxon>Bacteroidota</taxon>
        <taxon>Cytophagia</taxon>
        <taxon>Cytophagales</taxon>
        <taxon>Cyclobacteriaceae</taxon>
        <taxon>Cyclobacterium</taxon>
    </lineage>
</organism>
<evidence type="ECO:0000313" key="2">
    <source>
        <dbReference type="Proteomes" id="UP000321301"/>
    </source>
</evidence>
<keyword evidence="2" id="KW-1185">Reference proteome</keyword>
<dbReference type="Proteomes" id="UP000321301">
    <property type="component" value="Unassembled WGS sequence"/>
</dbReference>